<proteinExistence type="predicted"/>
<evidence type="ECO:0000256" key="1">
    <source>
        <dbReference type="SAM" id="MobiDB-lite"/>
    </source>
</evidence>
<dbReference type="InterPro" id="IPR036322">
    <property type="entry name" value="WD40_repeat_dom_sf"/>
</dbReference>
<evidence type="ECO:0000313" key="4">
    <source>
        <dbReference type="Proteomes" id="UP000799772"/>
    </source>
</evidence>
<feature type="compositionally biased region" description="Polar residues" evidence="1">
    <location>
        <begin position="1259"/>
        <end position="1269"/>
    </location>
</feature>
<reference evidence="3" key="1">
    <citation type="journal article" date="2020" name="Stud. Mycol.">
        <title>101 Dothideomycetes genomes: a test case for predicting lifestyles and emergence of pathogens.</title>
        <authorList>
            <person name="Haridas S."/>
            <person name="Albert R."/>
            <person name="Binder M."/>
            <person name="Bloem J."/>
            <person name="Labutti K."/>
            <person name="Salamov A."/>
            <person name="Andreopoulos B."/>
            <person name="Baker S."/>
            <person name="Barry K."/>
            <person name="Bills G."/>
            <person name="Bluhm B."/>
            <person name="Cannon C."/>
            <person name="Castanera R."/>
            <person name="Culley D."/>
            <person name="Daum C."/>
            <person name="Ezra D."/>
            <person name="Gonzalez J."/>
            <person name="Henrissat B."/>
            <person name="Kuo A."/>
            <person name="Liang C."/>
            <person name="Lipzen A."/>
            <person name="Lutzoni F."/>
            <person name="Magnuson J."/>
            <person name="Mondo S."/>
            <person name="Nolan M."/>
            <person name="Ohm R."/>
            <person name="Pangilinan J."/>
            <person name="Park H.-J."/>
            <person name="Ramirez L."/>
            <person name="Alfaro M."/>
            <person name="Sun H."/>
            <person name="Tritt A."/>
            <person name="Yoshinaga Y."/>
            <person name="Zwiers L.-H."/>
            <person name="Turgeon B."/>
            <person name="Goodwin S."/>
            <person name="Spatafora J."/>
            <person name="Crous P."/>
            <person name="Grigoriev I."/>
        </authorList>
    </citation>
    <scope>NUCLEOTIDE SEQUENCE</scope>
    <source>
        <strain evidence="3">CBS 133067</strain>
    </source>
</reference>
<dbReference type="SMART" id="SM00320">
    <property type="entry name" value="WD40"/>
    <property type="match status" value="5"/>
</dbReference>
<dbReference type="Gene3D" id="2.130.10.10">
    <property type="entry name" value="YVTN repeat-like/Quinoprotein amine dehydrogenase"/>
    <property type="match status" value="1"/>
</dbReference>
<sequence length="1354" mass="152595">MRTILPGKPQAELQAVTTGLWQDKQIIAYISGSALVILDGPNHILQTIYVEQDGDLAAVDFDEGSGKIAICSAHKVYIYKPYGHEEGALKWSLQFDWTVGDGNDAIRTLSWGSDEELLVGGSSLNIYSTNSSAEQLWESQLSSPAKFASFSHDASLVASTGAYDRLVKVWKRIILSSTDQRFDHGYLPHPAPITQMHWRRARHREQHMDNVLYTVCADKKLRVWAPMDPHGLQVLQQWAEIDLMESIQPRSIALADRSPRRFAFVIDSREFSLATERAVQQASDAEAEQHGLAHLIEIANRNPEVCVVLDDRGNMSAWGLERVGCKDRQTSDIFNVAHVEGLHLHLPSEFSKNQDYIRFYNFSGNSFTLLAHHFDGRLEWFECRLDQLFDPSRKGNRLTQRTTWTGHSSEIKKAVRTATGKALISRTVDNESIVWKQKRTESGVILTRHSTLSTQEHIHRSWVLHEGNFVILLHHESISIWSTWTARAVEIARRPYSLPGKALCLIRIPETQAESGVVYVATITSEFKGVGWEIHLPSRNDKDSTQATILDFGKFELGSGDDLSFVLPVDPAGTAPVISGFLDVFARDIAISYTHSGVLESWTARVNVQERKLEWLNTSTVHTGVENPSLASGTSIRKAAVVDADKTSLTIWSTRSGQLEHQESFEGQGAIQDIDWSSTPDNQSILAVGFPYRVVIFTQMRFDYINAGPSWAAIREINIRDLTPHPIGDSVWLGSGNLVIGAGNQLFVQDDKIQVSDGLLPDFRATSKAKQELDLFTVVSRLNGPLPVYHPQFLAQCILSGKMALVQRLLITFYKKLKFFTEGDEMDELLGLDPEHLPSEEDMGGSARKEMHSSYVDFEDDEDPETVTEEVASSLTELLTKHQVPQLSSREQFNLVDIVECVGTVEKHRRSIDDNGCRFLLFFRQHVLRAGHSATQVPIAWREITWAYHSGSQDILVDLVSRHFQGRMLWHHARESGMFMWMTDLTALRTQFENIARNEYTKTDEKNPVDCSLYYMALKKKAVLVGLWRMATWNREQSTTQRFLSNNFNEARWRTAAMKNAYALMGKHRFAYAAAFFLLGDNLKDAVSVLSNQMGDTQLAIAVARVYEGDDGPVLREFLEEKVLPQAVMEGNRWLATWAFWMLNKRDRAVRSLVSPLSNLMSPAETPNLQSKLFLTDDPALIVLYKQLRAKSLQTLRGALAVSPKAEWEFILHTARLYVRMGCDTLALDLVKTWEFLNPPAPPQPTPLSPLPTKFPSHSMHSPTLNSHHPSALDGFDFDPRQILRRRSSLVVADLPTRATIRSALQEGQENGTSKENENAESEKKTEPLQEKKKPPPTQFQEPDASSLLDSFGF</sequence>
<dbReference type="InterPro" id="IPR015943">
    <property type="entry name" value="WD40/YVTN_repeat-like_dom_sf"/>
</dbReference>
<dbReference type="InterPro" id="IPR052208">
    <property type="entry name" value="DmX-like/RAVE_component"/>
</dbReference>
<name>A0A9P4IC33_9PEZI</name>
<evidence type="ECO:0000313" key="3">
    <source>
        <dbReference type="EMBL" id="KAF2096638.1"/>
    </source>
</evidence>
<dbReference type="InterPro" id="IPR022033">
    <property type="entry name" value="Rav1p_C"/>
</dbReference>
<dbReference type="OrthoDB" id="342131at2759"/>
<dbReference type="InterPro" id="IPR001680">
    <property type="entry name" value="WD40_rpt"/>
</dbReference>
<dbReference type="GO" id="GO:0007035">
    <property type="term" value="P:vacuolar acidification"/>
    <property type="evidence" value="ECO:0007669"/>
    <property type="project" value="TreeGrafter"/>
</dbReference>
<organism evidence="3 4">
    <name type="scientific">Rhizodiscina lignyota</name>
    <dbReference type="NCBI Taxonomy" id="1504668"/>
    <lineage>
        <taxon>Eukaryota</taxon>
        <taxon>Fungi</taxon>
        <taxon>Dikarya</taxon>
        <taxon>Ascomycota</taxon>
        <taxon>Pezizomycotina</taxon>
        <taxon>Dothideomycetes</taxon>
        <taxon>Pleosporomycetidae</taxon>
        <taxon>Aulographales</taxon>
        <taxon>Rhizodiscinaceae</taxon>
        <taxon>Rhizodiscina</taxon>
    </lineage>
</organism>
<feature type="region of interest" description="Disordered" evidence="1">
    <location>
        <begin position="1242"/>
        <end position="1273"/>
    </location>
</feature>
<accession>A0A9P4IC33</accession>
<feature type="compositionally biased region" description="Basic and acidic residues" evidence="1">
    <location>
        <begin position="1313"/>
        <end position="1334"/>
    </location>
</feature>
<protein>
    <recommendedName>
        <fullName evidence="2">RAVE complex protein Rav1 C-terminal domain-containing protein</fullName>
    </recommendedName>
</protein>
<gene>
    <name evidence="3" type="ORF">NA57DRAFT_67310</name>
</gene>
<dbReference type="GO" id="GO:0043291">
    <property type="term" value="C:RAVE complex"/>
    <property type="evidence" value="ECO:0007669"/>
    <property type="project" value="TreeGrafter"/>
</dbReference>
<dbReference type="PANTHER" id="PTHR13950:SF9">
    <property type="entry name" value="RABCONNECTIN-3A"/>
    <property type="match status" value="1"/>
</dbReference>
<comment type="caution">
    <text evidence="3">The sequence shown here is derived from an EMBL/GenBank/DDBJ whole genome shotgun (WGS) entry which is preliminary data.</text>
</comment>
<dbReference type="SUPFAM" id="SSF50978">
    <property type="entry name" value="WD40 repeat-like"/>
    <property type="match status" value="1"/>
</dbReference>
<feature type="region of interest" description="Disordered" evidence="1">
    <location>
        <begin position="1302"/>
        <end position="1354"/>
    </location>
</feature>
<keyword evidence="4" id="KW-1185">Reference proteome</keyword>
<evidence type="ECO:0000259" key="2">
    <source>
        <dbReference type="Pfam" id="PF12234"/>
    </source>
</evidence>
<feature type="domain" description="RAVE complex protein Rav1 C-terminal" evidence="2">
    <location>
        <begin position="597"/>
        <end position="1230"/>
    </location>
</feature>
<dbReference type="EMBL" id="ML978129">
    <property type="protein sequence ID" value="KAF2096638.1"/>
    <property type="molecule type" value="Genomic_DNA"/>
</dbReference>
<dbReference type="Pfam" id="PF12234">
    <property type="entry name" value="Rav1p_C"/>
    <property type="match status" value="1"/>
</dbReference>
<dbReference type="PANTHER" id="PTHR13950">
    <property type="entry name" value="RABCONNECTIN-RELATED"/>
    <property type="match status" value="1"/>
</dbReference>
<dbReference type="Proteomes" id="UP000799772">
    <property type="component" value="Unassembled WGS sequence"/>
</dbReference>